<name>A0A4R9FL57_9LEPT</name>
<gene>
    <name evidence="3" type="ORF">EHO59_14775</name>
</gene>
<evidence type="ECO:0000313" key="3">
    <source>
        <dbReference type="EMBL" id="TGJ99140.1"/>
    </source>
</evidence>
<dbReference type="OrthoDB" id="330526at2"/>
<dbReference type="AlphaFoldDB" id="A0A4R9FL57"/>
<evidence type="ECO:0000256" key="1">
    <source>
        <dbReference type="SAM" id="MobiDB-lite"/>
    </source>
</evidence>
<proteinExistence type="predicted"/>
<evidence type="ECO:0008006" key="5">
    <source>
        <dbReference type="Google" id="ProtNLM"/>
    </source>
</evidence>
<comment type="caution">
    <text evidence="3">The sequence shown here is derived from an EMBL/GenBank/DDBJ whole genome shotgun (WGS) entry which is preliminary data.</text>
</comment>
<evidence type="ECO:0000313" key="4">
    <source>
        <dbReference type="Proteomes" id="UP000297453"/>
    </source>
</evidence>
<reference evidence="3" key="1">
    <citation type="journal article" date="2019" name="PLoS Negl. Trop. Dis.">
        <title>Revisiting the worldwide diversity of Leptospira species in the environment.</title>
        <authorList>
            <person name="Vincent A.T."/>
            <person name="Schiettekatte O."/>
            <person name="Bourhy P."/>
            <person name="Veyrier F.J."/>
            <person name="Picardeau M."/>
        </authorList>
    </citation>
    <scope>NUCLEOTIDE SEQUENCE [LARGE SCALE GENOMIC DNA]</scope>
    <source>
        <strain evidence="3">SSS9</strain>
    </source>
</reference>
<organism evidence="3 4">
    <name type="scientific">Leptospira semungkisensis</name>
    <dbReference type="NCBI Taxonomy" id="2484985"/>
    <lineage>
        <taxon>Bacteria</taxon>
        <taxon>Pseudomonadati</taxon>
        <taxon>Spirochaetota</taxon>
        <taxon>Spirochaetia</taxon>
        <taxon>Leptospirales</taxon>
        <taxon>Leptospiraceae</taxon>
        <taxon>Leptospira</taxon>
    </lineage>
</organism>
<dbReference type="PROSITE" id="PS51257">
    <property type="entry name" value="PROKAR_LIPOPROTEIN"/>
    <property type="match status" value="1"/>
</dbReference>
<feature type="region of interest" description="Disordered" evidence="1">
    <location>
        <begin position="41"/>
        <end position="72"/>
    </location>
</feature>
<evidence type="ECO:0000256" key="2">
    <source>
        <dbReference type="SAM" id="SignalP"/>
    </source>
</evidence>
<dbReference type="Proteomes" id="UP000297453">
    <property type="component" value="Unassembled WGS sequence"/>
</dbReference>
<keyword evidence="4" id="KW-1185">Reference proteome</keyword>
<feature type="signal peptide" evidence="2">
    <location>
        <begin position="1"/>
        <end position="27"/>
    </location>
</feature>
<feature type="compositionally biased region" description="Basic and acidic residues" evidence="1">
    <location>
        <begin position="44"/>
        <end position="60"/>
    </location>
</feature>
<feature type="chain" id="PRO_5020208087" description="Lipoprotein" evidence="2">
    <location>
        <begin position="28"/>
        <end position="141"/>
    </location>
</feature>
<dbReference type="RefSeq" id="WP_135589233.1">
    <property type="nucleotide sequence ID" value="NZ_RQEP01000019.1"/>
</dbReference>
<accession>A0A4R9FL57</accession>
<sequence>MDSRSKKTIGFVLALGFAMQVACSSIASLIGSCPVSMGASVSVKTEKLPPCHKSSEKSESENSSDPQKNCCGKDAPVSVTANDSWQSVDGQKLKIEKIVLHWFFPQSKVYLSLREGFLPSSQKIRNISRPQTLSLLQTFLI</sequence>
<protein>
    <recommendedName>
        <fullName evidence="5">Lipoprotein</fullName>
    </recommendedName>
</protein>
<keyword evidence="2" id="KW-0732">Signal</keyword>
<dbReference type="EMBL" id="RQEP01000019">
    <property type="protein sequence ID" value="TGJ99140.1"/>
    <property type="molecule type" value="Genomic_DNA"/>
</dbReference>